<accession>A0ACC1IVK5</accession>
<protein>
    <submittedName>
        <fullName evidence="1">Uncharacterized protein</fullName>
    </submittedName>
</protein>
<dbReference type="Proteomes" id="UP001150581">
    <property type="component" value="Unassembled WGS sequence"/>
</dbReference>
<gene>
    <name evidence="1" type="ORF">LPJ66_000609</name>
</gene>
<evidence type="ECO:0000313" key="2">
    <source>
        <dbReference type="Proteomes" id="UP001150581"/>
    </source>
</evidence>
<evidence type="ECO:0000313" key="1">
    <source>
        <dbReference type="EMBL" id="KAJ1901696.1"/>
    </source>
</evidence>
<reference evidence="1" key="1">
    <citation type="submission" date="2022-07" db="EMBL/GenBank/DDBJ databases">
        <title>Phylogenomic reconstructions and comparative analyses of Kickxellomycotina fungi.</title>
        <authorList>
            <person name="Reynolds N.K."/>
            <person name="Stajich J.E."/>
            <person name="Barry K."/>
            <person name="Grigoriev I.V."/>
            <person name="Crous P."/>
            <person name="Smith M.E."/>
        </authorList>
    </citation>
    <scope>NUCLEOTIDE SEQUENCE</scope>
    <source>
        <strain evidence="1">Benny 63K</strain>
    </source>
</reference>
<organism evidence="1 2">
    <name type="scientific">Kickxella alabastrina</name>
    <dbReference type="NCBI Taxonomy" id="61397"/>
    <lineage>
        <taxon>Eukaryota</taxon>
        <taxon>Fungi</taxon>
        <taxon>Fungi incertae sedis</taxon>
        <taxon>Zoopagomycota</taxon>
        <taxon>Kickxellomycotina</taxon>
        <taxon>Kickxellomycetes</taxon>
        <taxon>Kickxellales</taxon>
        <taxon>Kickxellaceae</taxon>
        <taxon>Kickxella</taxon>
    </lineage>
</organism>
<sequence>MSFLFSIAAFGRRLATKALLTLLALLVLSRLALGQDRTRLKCHSLPHAAGIVLRAYDNADIIDIDCETTTNSRVGNTTVWHRTVDGCYVSNFYFYVPKDDRIPQCTLLDSKSSCELPNLESLEIIQKYEQEVVTPRNDVNGKTVLGFGHRCASPGCGELSLKFPIGQRKAQAVLLLDMSLATSCLKNAINERIVLGDNQWGALASWVYDIGCPAAAKSKLITRLNAGEEPNDVAAEELPLWNTGRVSAAPKYAERRAAEVKLFLAESIKVAHPRCTSFLRLKE</sequence>
<comment type="caution">
    <text evidence="1">The sequence shown here is derived from an EMBL/GenBank/DDBJ whole genome shotgun (WGS) entry which is preliminary data.</text>
</comment>
<proteinExistence type="predicted"/>
<keyword evidence="2" id="KW-1185">Reference proteome</keyword>
<name>A0ACC1IVK5_9FUNG</name>
<dbReference type="EMBL" id="JANBPG010000019">
    <property type="protein sequence ID" value="KAJ1901696.1"/>
    <property type="molecule type" value="Genomic_DNA"/>
</dbReference>